<dbReference type="FunFam" id="1.10.10.10:FF:000031">
    <property type="entry name" value="Paired box protein Pax-7"/>
    <property type="match status" value="1"/>
</dbReference>
<evidence type="ECO:0000256" key="3">
    <source>
        <dbReference type="ARBA" id="ARBA00022473"/>
    </source>
</evidence>
<dbReference type="InterPro" id="IPR001523">
    <property type="entry name" value="Paired_dom"/>
</dbReference>
<comment type="caution">
    <text evidence="16">The sequence shown here is derived from an EMBL/GenBank/DDBJ whole genome shotgun (WGS) entry which is preliminary data.</text>
</comment>
<evidence type="ECO:0000256" key="2">
    <source>
        <dbReference type="ARBA" id="ARBA00005733"/>
    </source>
</evidence>
<dbReference type="PROSITE" id="PS50071">
    <property type="entry name" value="HOMEOBOX_2"/>
    <property type="match status" value="1"/>
</dbReference>
<reference evidence="16 17" key="1">
    <citation type="journal article" date="2024" name="Ann. Entomol. Soc. Am.">
        <title>Genomic analyses of the southern and eastern yellowjacket wasps (Hymenoptera: Vespidae) reveal evolutionary signatures of social life.</title>
        <authorList>
            <person name="Catto M.A."/>
            <person name="Caine P.B."/>
            <person name="Orr S.E."/>
            <person name="Hunt B.G."/>
            <person name="Goodisman M.A.D."/>
        </authorList>
    </citation>
    <scope>NUCLEOTIDE SEQUENCE [LARGE SCALE GENOMIC DNA]</scope>
    <source>
        <strain evidence="16">233</strain>
        <tissue evidence="16">Head and thorax</tissue>
    </source>
</reference>
<feature type="compositionally biased region" description="Polar residues" evidence="12">
    <location>
        <begin position="1050"/>
        <end position="1069"/>
    </location>
</feature>
<dbReference type="Proteomes" id="UP001607302">
    <property type="component" value="Unassembled WGS sequence"/>
</dbReference>
<dbReference type="InterPro" id="IPR043565">
    <property type="entry name" value="PAX_fam"/>
</dbReference>
<accession>A0ABD2A5J1</accession>
<evidence type="ECO:0000256" key="4">
    <source>
        <dbReference type="ARBA" id="ARBA00022724"/>
    </source>
</evidence>
<evidence type="ECO:0000259" key="15">
    <source>
        <dbReference type="PROSITE" id="PS51057"/>
    </source>
</evidence>
<keyword evidence="9 10" id="KW-0539">Nucleus</keyword>
<dbReference type="FunFam" id="1.10.10.60:FF:000679">
    <property type="entry name" value="Homeobox protein aristaless"/>
    <property type="match status" value="1"/>
</dbReference>
<keyword evidence="17" id="KW-1185">Reference proteome</keyword>
<dbReference type="InterPro" id="IPR002557">
    <property type="entry name" value="Chitin-bd_dom"/>
</dbReference>
<feature type="compositionally biased region" description="Low complexity" evidence="12">
    <location>
        <begin position="1282"/>
        <end position="1301"/>
    </location>
</feature>
<feature type="domain" description="Paired" evidence="15">
    <location>
        <begin position="18"/>
        <end position="141"/>
    </location>
</feature>
<dbReference type="InterPro" id="IPR009057">
    <property type="entry name" value="Homeodomain-like_sf"/>
</dbReference>
<feature type="compositionally biased region" description="Polar residues" evidence="12">
    <location>
        <begin position="890"/>
        <end position="910"/>
    </location>
</feature>
<keyword evidence="7 10" id="KW-0371">Homeobox</keyword>
<keyword evidence="4" id="KW-0563">Paired box</keyword>
<dbReference type="InterPro" id="IPR017970">
    <property type="entry name" value="Homeobox_CS"/>
</dbReference>
<dbReference type="GO" id="GO:0000977">
    <property type="term" value="F:RNA polymerase II transcription regulatory region sequence-specific DNA binding"/>
    <property type="evidence" value="ECO:0007669"/>
    <property type="project" value="UniProtKB-ARBA"/>
</dbReference>
<feature type="compositionally biased region" description="Polar residues" evidence="12">
    <location>
        <begin position="784"/>
        <end position="798"/>
    </location>
</feature>
<comment type="similarity">
    <text evidence="2">Belongs to the paired homeobox family.</text>
</comment>
<evidence type="ECO:0000256" key="10">
    <source>
        <dbReference type="PROSITE-ProRule" id="PRU00108"/>
    </source>
</evidence>
<dbReference type="SUPFAM" id="SSF46689">
    <property type="entry name" value="Homeodomain-like"/>
    <property type="match status" value="2"/>
</dbReference>
<feature type="compositionally biased region" description="Polar residues" evidence="12">
    <location>
        <begin position="944"/>
        <end position="957"/>
    </location>
</feature>
<evidence type="ECO:0000256" key="8">
    <source>
        <dbReference type="ARBA" id="ARBA00023163"/>
    </source>
</evidence>
<dbReference type="GO" id="GO:0007365">
    <property type="term" value="P:periodic partitioning"/>
    <property type="evidence" value="ECO:0007669"/>
    <property type="project" value="UniProtKB-ARBA"/>
</dbReference>
<evidence type="ECO:0000313" key="16">
    <source>
        <dbReference type="EMBL" id="KAL2715626.1"/>
    </source>
</evidence>
<dbReference type="InterPro" id="IPR001356">
    <property type="entry name" value="HD"/>
</dbReference>
<keyword evidence="5" id="KW-0805">Transcription regulation</keyword>
<name>A0ABD2A5J1_VESSQ</name>
<dbReference type="PANTHER" id="PTHR45636">
    <property type="entry name" value="PAIRED BOX PROTEIN PAX-6-RELATED-RELATED"/>
    <property type="match status" value="1"/>
</dbReference>
<dbReference type="Pfam" id="PF00292">
    <property type="entry name" value="PAX"/>
    <property type="match status" value="1"/>
</dbReference>
<feature type="domain" description="Chitin-binding type-2" evidence="14">
    <location>
        <begin position="531"/>
        <end position="587"/>
    </location>
</feature>
<dbReference type="PROSITE" id="PS00034">
    <property type="entry name" value="PAIRED_1"/>
    <property type="match status" value="1"/>
</dbReference>
<sequence length="1353" mass="146364">MDVTSGMRPIFSGYPFQGQGRMNQLGGVFINGRPLPNHIRLKIVEMAAAGIRPCVISRQLRVSHGCVSKILNRYQETGSIRPGVIGGSKPRVATPEVEAKIEELKRVNPGIFSWEIRDTLVKEGFSDPPSVSSISRLLRGGRPGDDGKKDYTIDGILGGGRCGDDSDTESEPGIPLKRKQRRSRTTFTGEQLEQLEAAFQRAQYPDVYAREELAQRTGLTEARIQVWFSNRRARLRKHAGSITHSVPSLPLTPCQYAAASHELAQIAQIPQMPSEIPQVPTSLHHSPTALHQTPNTVHQVVGSVSQMTTSMAPIPTTMSNTLQGHAVSISEHLTSLSGHMNSMQISQVPSIQPPVAHGAPTSLTPNTGNTDWSRTQLTWGQFNHFQGSEYSSSHVTSHQHAAHAAHGTHSSNTANTASTTAEWYDQSYDYAQHAQLNYHRSIFVVLGSVKCSISSILDYDRATFVDGDNTTLCDTWRECIDCTKYKVCMKNNGTFRKVQTLDCANDKSKPYCDKNTGLCTSDAPNNCFSNDFMCPFDDGAYPDPNNCARYHLCVNGIRTTNICPPNNVYDIRLQNCKFSRYYYDCITVNCRGRDGQFFTYATDDRIYGSCINERPYLLGRCENYEKFDVDSKKCVRVCRRIENQPTNDCQTYIRCAEVSKGKYEPKLQFCACNEGFDKSEGICTKKAACLEGKDLCKTESFLADLLGLADKDNDSVEEVRNKQDPNTQLSEFIINNSDNNNSNNNINNGNDNANGNIVNGNSNQNNSNSGDVSNVRRPGLHQFIINNSENSQGSNKVSNGNDEANGNIINGNGNDNNKNEGDVGNVKPQRPGLRPLIINNSGNSHSDNDVSNGNDSENGNIVNGNDNANNKNEGDIGNVKPQRPGLRSLIINNSENSHSDNDVSNGNDSENGNIVNGNGNANNKNEGDVGNVKPQRPGLRAFIINNSENSQGSNKVSNGNDEANGNIINGNGNDNNKNEGDVGNVKPQRPGLRPLIINNSGNSHSDNDVSNGNDRENGNIVNGNDNANNKNEGDVGNVKPQRPGLRPLIINNSGNSHSDNDVSNGNDSENGNIVNGNGNANNKNEGDVGNVKPQRPGLRAFIINNSENSQGSNKVSNGNDEANGNIINGNGNDNNKNEGDVGNVKPQRPGLRPLIINNSGNSHSDNDVSNGNDSENGNIVNGNDNANNKNEGDVGNVKPQRPGLRPLIINNSGNSHSDNDVSNGNDSENGNIVNGNDNANNKNEGDVGNVKPQRPGLRPLIINNSENSHSDNDVSNGNDSENGNIVNGNGNGNNSNSGDVGNKLDLRPLIINNSGNSHSDNDVSNGNDSDNGNIVNGNGNSNNENEGNVSNRN</sequence>
<evidence type="ECO:0000256" key="7">
    <source>
        <dbReference type="ARBA" id="ARBA00023155"/>
    </source>
</evidence>
<dbReference type="InterPro" id="IPR043182">
    <property type="entry name" value="PAIRED_DNA-bd_dom"/>
</dbReference>
<dbReference type="GO" id="GO:0005634">
    <property type="term" value="C:nucleus"/>
    <property type="evidence" value="ECO:0007669"/>
    <property type="project" value="UniProtKB-SubCell"/>
</dbReference>
<feature type="compositionally biased region" description="Low complexity" evidence="12">
    <location>
        <begin position="1070"/>
        <end position="1083"/>
    </location>
</feature>
<dbReference type="Pfam" id="PF00046">
    <property type="entry name" value="Homeodomain"/>
    <property type="match status" value="1"/>
</dbReference>
<feature type="DNA-binding region" description="Homeobox" evidence="10">
    <location>
        <begin position="180"/>
        <end position="239"/>
    </location>
</feature>
<feature type="compositionally biased region" description="Polar residues" evidence="12">
    <location>
        <begin position="1103"/>
        <end position="1116"/>
    </location>
</feature>
<feature type="compositionally biased region" description="Polar residues" evidence="12">
    <location>
        <begin position="997"/>
        <end position="1012"/>
    </location>
</feature>
<dbReference type="InterPro" id="IPR036508">
    <property type="entry name" value="Chitin-bd_dom_sf"/>
</dbReference>
<comment type="subcellular location">
    <subcellularLocation>
        <location evidence="1 10 11">Nucleus</location>
    </subcellularLocation>
</comment>
<feature type="compositionally biased region" description="Low complexity" evidence="12">
    <location>
        <begin position="958"/>
        <end position="986"/>
    </location>
</feature>
<dbReference type="SUPFAM" id="SSF57625">
    <property type="entry name" value="Invertebrate chitin-binding proteins"/>
    <property type="match status" value="1"/>
</dbReference>
<feature type="compositionally biased region" description="Polar residues" evidence="12">
    <location>
        <begin position="1209"/>
        <end position="1228"/>
    </location>
</feature>
<dbReference type="PRINTS" id="PR00027">
    <property type="entry name" value="PAIREDBOX"/>
</dbReference>
<feature type="compositionally biased region" description="Low complexity" evidence="12">
    <location>
        <begin position="1176"/>
        <end position="1189"/>
    </location>
</feature>
<organism evidence="16 17">
    <name type="scientific">Vespula squamosa</name>
    <name type="common">Southern yellow jacket</name>
    <name type="synonym">Wasp</name>
    <dbReference type="NCBI Taxonomy" id="30214"/>
    <lineage>
        <taxon>Eukaryota</taxon>
        <taxon>Metazoa</taxon>
        <taxon>Ecdysozoa</taxon>
        <taxon>Arthropoda</taxon>
        <taxon>Hexapoda</taxon>
        <taxon>Insecta</taxon>
        <taxon>Pterygota</taxon>
        <taxon>Neoptera</taxon>
        <taxon>Endopterygota</taxon>
        <taxon>Hymenoptera</taxon>
        <taxon>Apocrita</taxon>
        <taxon>Aculeata</taxon>
        <taxon>Vespoidea</taxon>
        <taxon>Vespidae</taxon>
        <taxon>Vespinae</taxon>
        <taxon>Vespula</taxon>
    </lineage>
</organism>
<feature type="compositionally biased region" description="Low complexity" evidence="12">
    <location>
        <begin position="1018"/>
        <end position="1030"/>
    </location>
</feature>
<dbReference type="PROSITE" id="PS00027">
    <property type="entry name" value="HOMEOBOX_1"/>
    <property type="match status" value="1"/>
</dbReference>
<dbReference type="SMART" id="SM00494">
    <property type="entry name" value="ChtBD2"/>
    <property type="match status" value="2"/>
</dbReference>
<evidence type="ECO:0000259" key="13">
    <source>
        <dbReference type="PROSITE" id="PS50071"/>
    </source>
</evidence>
<keyword evidence="3" id="KW-0217">Developmental protein</keyword>
<proteinExistence type="inferred from homology"/>
<keyword evidence="8" id="KW-0804">Transcription</keyword>
<evidence type="ECO:0000256" key="5">
    <source>
        <dbReference type="ARBA" id="ARBA00023015"/>
    </source>
</evidence>
<dbReference type="EMBL" id="JAUDFV010000155">
    <property type="protein sequence ID" value="KAL2715626.1"/>
    <property type="molecule type" value="Genomic_DNA"/>
</dbReference>
<feature type="region of interest" description="Disordered" evidence="12">
    <location>
        <begin position="157"/>
        <end position="187"/>
    </location>
</feature>
<dbReference type="SMART" id="SM00389">
    <property type="entry name" value="HOX"/>
    <property type="match status" value="1"/>
</dbReference>
<dbReference type="CDD" id="cd00131">
    <property type="entry name" value="PAX"/>
    <property type="match status" value="1"/>
</dbReference>
<feature type="compositionally biased region" description="Low complexity" evidence="12">
    <location>
        <begin position="1310"/>
        <end position="1353"/>
    </location>
</feature>
<dbReference type="PROSITE" id="PS50940">
    <property type="entry name" value="CHIT_BIND_II"/>
    <property type="match status" value="1"/>
</dbReference>
<evidence type="ECO:0000259" key="14">
    <source>
        <dbReference type="PROSITE" id="PS50940"/>
    </source>
</evidence>
<feature type="compositionally biased region" description="Low complexity" evidence="12">
    <location>
        <begin position="1229"/>
        <end position="1242"/>
    </location>
</feature>
<feature type="region of interest" description="Disordered" evidence="12">
    <location>
        <begin position="716"/>
        <end position="1353"/>
    </location>
</feature>
<dbReference type="Gene3D" id="1.10.10.60">
    <property type="entry name" value="Homeodomain-like"/>
    <property type="match status" value="1"/>
</dbReference>
<evidence type="ECO:0000256" key="11">
    <source>
        <dbReference type="RuleBase" id="RU000682"/>
    </source>
</evidence>
<evidence type="ECO:0000256" key="12">
    <source>
        <dbReference type="SAM" id="MobiDB-lite"/>
    </source>
</evidence>
<dbReference type="CDD" id="cd00086">
    <property type="entry name" value="homeodomain"/>
    <property type="match status" value="1"/>
</dbReference>
<feature type="compositionally biased region" description="Polar residues" evidence="12">
    <location>
        <begin position="1156"/>
        <end position="1175"/>
    </location>
</feature>
<evidence type="ECO:0000256" key="6">
    <source>
        <dbReference type="ARBA" id="ARBA00023125"/>
    </source>
</evidence>
<gene>
    <name evidence="16" type="ORF">V1478_015324</name>
</gene>
<feature type="compositionally biased region" description="Low complexity" evidence="12">
    <location>
        <begin position="1117"/>
        <end position="1145"/>
    </location>
</feature>
<feature type="compositionally biased region" description="Polar residues" evidence="12">
    <location>
        <begin position="1262"/>
        <end position="1281"/>
    </location>
</feature>
<feature type="compositionally biased region" description="Low complexity" evidence="12">
    <location>
        <begin position="733"/>
        <end position="775"/>
    </location>
</feature>
<dbReference type="PROSITE" id="PS51057">
    <property type="entry name" value="PAIRED_2"/>
    <property type="match status" value="1"/>
</dbReference>
<dbReference type="Pfam" id="PF01607">
    <property type="entry name" value="CBM_14"/>
    <property type="match status" value="1"/>
</dbReference>
<keyword evidence="6 10" id="KW-0238">DNA-binding</keyword>
<dbReference type="InterPro" id="IPR036388">
    <property type="entry name" value="WH-like_DNA-bd_sf"/>
</dbReference>
<feature type="compositionally biased region" description="Low complexity" evidence="12">
    <location>
        <begin position="799"/>
        <end position="827"/>
    </location>
</feature>
<protein>
    <submittedName>
        <fullName evidence="16">Protein gooseberry-neuro</fullName>
    </submittedName>
</protein>
<evidence type="ECO:0000256" key="9">
    <source>
        <dbReference type="ARBA" id="ARBA00023242"/>
    </source>
</evidence>
<feature type="compositionally biased region" description="Polar residues" evidence="12">
    <location>
        <begin position="838"/>
        <end position="857"/>
    </location>
</feature>
<evidence type="ECO:0000313" key="17">
    <source>
        <dbReference type="Proteomes" id="UP001607302"/>
    </source>
</evidence>
<dbReference type="Gene3D" id="2.170.140.10">
    <property type="entry name" value="Chitin binding domain"/>
    <property type="match status" value="1"/>
</dbReference>
<dbReference type="Gene3D" id="1.10.10.10">
    <property type="entry name" value="Winged helix-like DNA-binding domain superfamily/Winged helix DNA-binding domain"/>
    <property type="match status" value="2"/>
</dbReference>
<feature type="compositionally biased region" description="Low complexity" evidence="12">
    <location>
        <begin position="911"/>
        <end position="924"/>
    </location>
</feature>
<evidence type="ECO:0000256" key="1">
    <source>
        <dbReference type="ARBA" id="ARBA00004123"/>
    </source>
</evidence>
<dbReference type="PANTHER" id="PTHR45636:SF3">
    <property type="entry name" value="PROTEIN GOOSEBERRY-RELATED"/>
    <property type="match status" value="1"/>
</dbReference>
<feature type="compositionally biased region" description="Low complexity" evidence="12">
    <location>
        <begin position="858"/>
        <end position="871"/>
    </location>
</feature>
<dbReference type="SMART" id="SM00351">
    <property type="entry name" value="PAX"/>
    <property type="match status" value="1"/>
</dbReference>
<feature type="domain" description="Homeobox" evidence="13">
    <location>
        <begin position="178"/>
        <end position="238"/>
    </location>
</feature>